<proteinExistence type="predicted"/>
<feature type="transmembrane region" description="Helical" evidence="2">
    <location>
        <begin position="457"/>
        <end position="483"/>
    </location>
</feature>
<evidence type="ECO:0000313" key="4">
    <source>
        <dbReference type="Proteomes" id="UP000008909"/>
    </source>
</evidence>
<feature type="transmembrane region" description="Helical" evidence="2">
    <location>
        <begin position="338"/>
        <end position="361"/>
    </location>
</feature>
<dbReference type="GO" id="GO:0030514">
    <property type="term" value="P:negative regulation of BMP signaling pathway"/>
    <property type="evidence" value="ECO:0007669"/>
    <property type="project" value="TreeGrafter"/>
</dbReference>
<dbReference type="InterPro" id="IPR051832">
    <property type="entry name" value="mTOR-Rac_regulators"/>
</dbReference>
<dbReference type="EMBL" id="DF143127">
    <property type="protein sequence ID" value="GAA51227.1"/>
    <property type="molecule type" value="Genomic_DNA"/>
</dbReference>
<feature type="region of interest" description="Disordered" evidence="1">
    <location>
        <begin position="592"/>
        <end position="613"/>
    </location>
</feature>
<dbReference type="PANTHER" id="PTHR22829">
    <property type="entry name" value="DEP DOMAIN PROTEIN"/>
    <property type="match status" value="1"/>
</dbReference>
<evidence type="ECO:0000256" key="1">
    <source>
        <dbReference type="SAM" id="MobiDB-lite"/>
    </source>
</evidence>
<feature type="transmembrane region" description="Helical" evidence="2">
    <location>
        <begin position="710"/>
        <end position="728"/>
    </location>
</feature>
<dbReference type="PANTHER" id="PTHR22829:SF5">
    <property type="entry name" value="INTEGRAL MEMBRANE PROTEIN GPR155"/>
    <property type="match status" value="1"/>
</dbReference>
<reference key="2">
    <citation type="submission" date="2011-10" db="EMBL/GenBank/DDBJ databases">
        <title>The genome and transcriptome sequence of Clonorchis sinensis provide insights into the carcinogenic liver fluke.</title>
        <authorList>
            <person name="Wang X."/>
            <person name="Huang Y."/>
            <person name="Chen W."/>
            <person name="Liu H."/>
            <person name="Guo L."/>
            <person name="Chen Y."/>
            <person name="Luo F."/>
            <person name="Zhou W."/>
            <person name="Sun J."/>
            <person name="Mao Q."/>
            <person name="Liang P."/>
            <person name="Zhou C."/>
            <person name="Tian Y."/>
            <person name="Men J."/>
            <person name="Lv X."/>
            <person name="Huang L."/>
            <person name="Zhou J."/>
            <person name="Hu Y."/>
            <person name="Li R."/>
            <person name="Zhang F."/>
            <person name="Lei H."/>
            <person name="Li X."/>
            <person name="Hu X."/>
            <person name="Liang C."/>
            <person name="Xu J."/>
            <person name="Wu Z."/>
            <person name="Yu X."/>
        </authorList>
    </citation>
    <scope>NUCLEOTIDE SEQUENCE</scope>
    <source>
        <strain>Henan</strain>
    </source>
</reference>
<feature type="transmembrane region" description="Helical" evidence="2">
    <location>
        <begin position="534"/>
        <end position="559"/>
    </location>
</feature>
<feature type="transmembrane region" description="Helical" evidence="2">
    <location>
        <begin position="411"/>
        <end position="430"/>
    </location>
</feature>
<feature type="transmembrane region" description="Helical" evidence="2">
    <location>
        <begin position="668"/>
        <end position="690"/>
    </location>
</feature>
<dbReference type="Proteomes" id="UP000008909">
    <property type="component" value="Unassembled WGS sequence"/>
</dbReference>
<name>G7YE43_CLOSI</name>
<accession>G7YE43</accession>
<organism evidence="3 4">
    <name type="scientific">Clonorchis sinensis</name>
    <name type="common">Chinese liver fluke</name>
    <dbReference type="NCBI Taxonomy" id="79923"/>
    <lineage>
        <taxon>Eukaryota</taxon>
        <taxon>Metazoa</taxon>
        <taxon>Spiralia</taxon>
        <taxon>Lophotrochozoa</taxon>
        <taxon>Platyhelminthes</taxon>
        <taxon>Trematoda</taxon>
        <taxon>Digenea</taxon>
        <taxon>Opisthorchiida</taxon>
        <taxon>Opisthorchiata</taxon>
        <taxon>Opisthorchiidae</taxon>
        <taxon>Clonorchis</taxon>
    </lineage>
</organism>
<keyword evidence="2" id="KW-0812">Transmembrane</keyword>
<keyword evidence="2" id="KW-0472">Membrane</keyword>
<reference evidence="3" key="1">
    <citation type="journal article" date="2011" name="Genome Biol.">
        <title>The draft genome of the carcinogenic human liver fluke Clonorchis sinensis.</title>
        <authorList>
            <person name="Wang X."/>
            <person name="Chen W."/>
            <person name="Huang Y."/>
            <person name="Sun J."/>
            <person name="Men J."/>
            <person name="Liu H."/>
            <person name="Luo F."/>
            <person name="Guo L."/>
            <person name="Lv X."/>
            <person name="Deng C."/>
            <person name="Zhou C."/>
            <person name="Fan Y."/>
            <person name="Li X."/>
            <person name="Huang L."/>
            <person name="Hu Y."/>
            <person name="Liang C."/>
            <person name="Hu X."/>
            <person name="Xu J."/>
            <person name="Yu X."/>
        </authorList>
    </citation>
    <scope>NUCLEOTIDE SEQUENCE [LARGE SCALE GENOMIC DNA]</scope>
    <source>
        <strain evidence="3">Henan</strain>
    </source>
</reference>
<keyword evidence="2" id="KW-1133">Transmembrane helix</keyword>
<keyword evidence="4" id="KW-1185">Reference proteome</keyword>
<gene>
    <name evidence="3" type="ORF">CLF_105741</name>
</gene>
<evidence type="ECO:0000313" key="3">
    <source>
        <dbReference type="EMBL" id="GAA51227.1"/>
    </source>
</evidence>
<sequence>MQANATKRLRQSRNRSHFLRDAKQIYEKTYYSHASSVVSNVTSSIHKLEPGSVVADKRGYKVRQWDRIDICQSAVCSMSSQDGMCIPPNATDSLISGFGEDSSVVTLNQTKSCYQLIRNALCFGVRKRLTNNEIQQLYCKHAGVKITAPFLKRTFDLESRLPNRRWEQQFICVHDVIITHRYRSIDTYISIKSYRAKSDRNEKRSQQKTDDAALVNGVWGIHRPTELVQTVNDREPKKTPTTEFTVTTIRCQQNRKRVLKNIINERSSWVPGLDNLAVSQPSCFLLVAWQGRMRWNKCASESVVERVPFLVCPASIIIIKDSNISVNTDASLPYNHKIGIGLVLGTFLCAPMIFILARMITMYMADRSKYDQLLDSTVVDISWISIAGCVWTLFILLLSRKAFRVPHRFTCCYLLCIVLSCFGVVIGHFLNRTMFDTNGRLIPNDGFLNQPANVLHYLQFSVFFIGCTGARVWTALIALSMFLERLRSTCFVLRIQGWIYLVGFATPVLVTSILLCTSSRQRIKDIDPVFQYGIGQLVVSLFVLLVSLCGTVLFLICYVRLGSAERTISHARCSLVVKNGESKQWIVNQSSNEVGEEANGESSTSEPDERQNQRLLRGSVTSCKCGTAETRRRCLRAMARYGELCKVSTASAADNSPDELEFQHTRHLVLLFLLLTTMFFGICLCVWRLVRDAPSGVYLVLEFLDGTFNFGQGLVLFIIFGLDGDLILDPTRRYITRQSRRLFGAMLEATGGGFVGTTVRCPSQDKEKAHQFQTYHIVSCATSIAKDAVSGDRHLKVFSEDSLKLWLSQSGLVHSETEATEYVAALMAENVVNEVRPYEVSSGSELTLYSDRVLYFTERDYPEMERAAFLE</sequence>
<evidence type="ECO:0000256" key="2">
    <source>
        <dbReference type="SAM" id="Phobius"/>
    </source>
</evidence>
<dbReference type="AlphaFoldDB" id="G7YE43"/>
<feature type="transmembrane region" description="Helical" evidence="2">
    <location>
        <begin position="495"/>
        <end position="514"/>
    </location>
</feature>
<feature type="transmembrane region" description="Helical" evidence="2">
    <location>
        <begin position="381"/>
        <end position="399"/>
    </location>
</feature>
<protein>
    <submittedName>
        <fullName evidence="3">Integral membrane protein GPR155</fullName>
    </submittedName>
</protein>